<accession>A0A1P8UZ60</accession>
<feature type="region of interest" description="Disordered" evidence="1">
    <location>
        <begin position="1"/>
        <end position="38"/>
    </location>
</feature>
<evidence type="ECO:0000256" key="1">
    <source>
        <dbReference type="SAM" id="MobiDB-lite"/>
    </source>
</evidence>
<name>A0A1P8UZ60_9RHOB</name>
<proteinExistence type="predicted"/>
<protein>
    <submittedName>
        <fullName evidence="2">Uncharacterized protein</fullName>
    </submittedName>
</protein>
<evidence type="ECO:0000313" key="3">
    <source>
        <dbReference type="Proteomes" id="UP000187059"/>
    </source>
</evidence>
<evidence type="ECO:0000313" key="2">
    <source>
        <dbReference type="EMBL" id="APZ54671.1"/>
    </source>
</evidence>
<dbReference type="Proteomes" id="UP000187059">
    <property type="component" value="Chromosome"/>
</dbReference>
<organism evidence="2 3">
    <name type="scientific">Salipiger abyssi</name>
    <dbReference type="NCBI Taxonomy" id="1250539"/>
    <lineage>
        <taxon>Bacteria</taxon>
        <taxon>Pseudomonadati</taxon>
        <taxon>Pseudomonadota</taxon>
        <taxon>Alphaproteobacteria</taxon>
        <taxon>Rhodobacterales</taxon>
        <taxon>Roseobacteraceae</taxon>
        <taxon>Salipiger</taxon>
    </lineage>
</organism>
<dbReference type="KEGG" id="paby:Ga0080574_TMP4337"/>
<feature type="compositionally biased region" description="Low complexity" evidence="1">
    <location>
        <begin position="1"/>
        <end position="16"/>
    </location>
</feature>
<dbReference type="EMBL" id="CP015093">
    <property type="protein sequence ID" value="APZ54671.1"/>
    <property type="molecule type" value="Genomic_DNA"/>
</dbReference>
<keyword evidence="3" id="KW-1185">Reference proteome</keyword>
<reference evidence="2 3" key="1">
    <citation type="submission" date="2016-04" db="EMBL/GenBank/DDBJ databases">
        <title>Deep-sea bacteria in the southern Pacific.</title>
        <authorList>
            <person name="Tang K."/>
        </authorList>
    </citation>
    <scope>NUCLEOTIDE SEQUENCE [LARGE SCALE GENOMIC DNA]</scope>
    <source>
        <strain evidence="2 3">JLT2014</strain>
    </source>
</reference>
<gene>
    <name evidence="2" type="ORF">Ga0080574_TMP4337</name>
</gene>
<sequence length="38" mass="3948">MDRLAGGAAQAPPAEQNTSAAIVEKSARAITASPHRFR</sequence>
<dbReference type="AlphaFoldDB" id="A0A1P8UZ60"/>